<dbReference type="InterPro" id="IPR029058">
    <property type="entry name" value="AB_hydrolase_fold"/>
</dbReference>
<dbReference type="Proteomes" id="UP000249451">
    <property type="component" value="Unassembled WGS sequence"/>
</dbReference>
<dbReference type="SMART" id="SM00824">
    <property type="entry name" value="PKS_TE"/>
    <property type="match status" value="1"/>
</dbReference>
<evidence type="ECO:0000313" key="2">
    <source>
        <dbReference type="EMBL" id="PZP01430.1"/>
    </source>
</evidence>
<dbReference type="EMBL" id="QFNY01000072">
    <property type="protein sequence ID" value="PZP01430.1"/>
    <property type="molecule type" value="Genomic_DNA"/>
</dbReference>
<name>A0A2W5BA49_9CORY</name>
<protein>
    <submittedName>
        <fullName evidence="2">Polyketide synthase</fullName>
    </submittedName>
</protein>
<dbReference type="SUPFAM" id="SSF53474">
    <property type="entry name" value="alpha/beta-Hydrolases"/>
    <property type="match status" value="1"/>
</dbReference>
<gene>
    <name evidence="2" type="ORF">DI609_04170</name>
</gene>
<dbReference type="Gene3D" id="3.40.50.1820">
    <property type="entry name" value="alpha/beta hydrolase"/>
    <property type="match status" value="1"/>
</dbReference>
<dbReference type="AlphaFoldDB" id="A0A2W5BA49"/>
<accession>A0A2W5BA49</accession>
<comment type="caution">
    <text evidence="2">The sequence shown here is derived from an EMBL/GenBank/DDBJ whole genome shotgun (WGS) entry which is preliminary data.</text>
</comment>
<feature type="non-terminal residue" evidence="2">
    <location>
        <position position="1"/>
    </location>
</feature>
<evidence type="ECO:0000313" key="3">
    <source>
        <dbReference type="Proteomes" id="UP000249451"/>
    </source>
</evidence>
<dbReference type="InterPro" id="IPR001031">
    <property type="entry name" value="Thioesterase"/>
</dbReference>
<organism evidence="2 3">
    <name type="scientific">Corynebacterium urealyticum</name>
    <dbReference type="NCBI Taxonomy" id="43771"/>
    <lineage>
        <taxon>Bacteria</taxon>
        <taxon>Bacillati</taxon>
        <taxon>Actinomycetota</taxon>
        <taxon>Actinomycetes</taxon>
        <taxon>Mycobacteriales</taxon>
        <taxon>Corynebacteriaceae</taxon>
        <taxon>Corynebacterium</taxon>
    </lineage>
</organism>
<dbReference type="Pfam" id="PF00975">
    <property type="entry name" value="Thioesterase"/>
    <property type="match status" value="1"/>
</dbReference>
<sequence length="327" mass="35588">LSERSGAEVTAEQVAEATDLAALADTVRASLETAVEGNIRVLRARPAGSEKPSLFLFHPAGGSSVVYQPLTRRLPEDVPVYGVERLEGSLKDRAAAYLDEIIALADGRPVVLGGWSFGGALAYEVAFQLAQRAAAGEPSAEVQRIVLLDTVQPANPAPDTKEEMHARWDRYAAFVNKTYGFEMEVPHELLDLQGEDVMLAMFQEMLQSPEAASLGLPAGVLEHQRASFVDNRILESLDFHAWAAVDVPVTLFRAERMHDGAIELEPAYRDIAPDGGWGEIVTELDVIQLQGDHLAIVDEPEISKVGRALTEVIKDTPATDEEPQDEE</sequence>
<feature type="domain" description="Thioesterase TesA-like" evidence="1">
    <location>
        <begin position="59"/>
        <end position="313"/>
    </location>
</feature>
<dbReference type="InterPro" id="IPR020802">
    <property type="entry name" value="TesA-like"/>
</dbReference>
<proteinExistence type="predicted"/>
<evidence type="ECO:0000259" key="1">
    <source>
        <dbReference type="SMART" id="SM00824"/>
    </source>
</evidence>
<reference evidence="2 3" key="1">
    <citation type="submission" date="2017-11" db="EMBL/GenBank/DDBJ databases">
        <title>Infants hospitalized years apart are colonized by the same room-sourced microbial strains.</title>
        <authorList>
            <person name="Brooks B."/>
            <person name="Olm M.R."/>
            <person name="Firek B.A."/>
            <person name="Baker R."/>
            <person name="Thomas B.C."/>
            <person name="Morowitz M.J."/>
            <person name="Banfield J.F."/>
        </authorList>
    </citation>
    <scope>NUCLEOTIDE SEQUENCE [LARGE SCALE GENOMIC DNA]</scope>
    <source>
        <strain evidence="2">S2_012_000_R3_87</strain>
    </source>
</reference>